<sequence length="500" mass="54727">MLFDARKHVLCLAIATRIGHVYTQAGPVPVIGLTTGIDQATSKLPLRMNIDTLEQEGGPMWDLLIRGLDALQNKPEDDERSHFAVAGIHGMPYTPYNGVGPAPGGSGGGYCPHQSPQLISWHRAYLALYEQVLGEEVQRLALEYTNDDASAYREASQKLRLPYWDWASDPTLPSSSIQENITVNGPNGEIVLHNPLYNYRWQTYPLNATQFPGQGVASMAGSGSSFESPHNAIHNSVGGSFLSLDLTSFDSLLLAAMWAVSHNDTVQAQSFTSQGLYSTAQGEIITADSPLKPFYQADGRTFHTGRTVATIEAFGYTYPDILGEDQGRTKDVIAQINRLYGDIPAVDKSVVASAPRRDWFVDIQVNRGDLPLPCSINVYLGDQLAGRTLLLNMPKTGTAHDELPLSWALNRLDVKDNKSKDVERRLMNDLHVKVVKDGTTLDPRDIPSLHIKVVGEDVTPPTSESEFPSYSNRTTLTTVFEAASHIFPVGTYGLDYGVAV</sequence>
<dbReference type="GO" id="GO:0046872">
    <property type="term" value="F:metal ion binding"/>
    <property type="evidence" value="ECO:0007669"/>
    <property type="project" value="UniProtKB-KW"/>
</dbReference>
<keyword evidence="4" id="KW-0503">Monooxygenase</keyword>
<dbReference type="InterPro" id="IPR050316">
    <property type="entry name" value="Tyrosinase/Hemocyanin"/>
</dbReference>
<dbReference type="Gene3D" id="1.10.1280.10">
    <property type="entry name" value="Di-copper center containing domain from catechol oxidase"/>
    <property type="match status" value="1"/>
</dbReference>
<keyword evidence="2" id="KW-0479">Metal-binding</keyword>
<dbReference type="GO" id="GO:0004497">
    <property type="term" value="F:monooxygenase activity"/>
    <property type="evidence" value="ECO:0007669"/>
    <property type="project" value="UniProtKB-KW"/>
</dbReference>
<evidence type="ECO:0000313" key="8">
    <source>
        <dbReference type="Proteomes" id="UP000297716"/>
    </source>
</evidence>
<protein>
    <submittedName>
        <fullName evidence="7">Uncharacterized protein</fullName>
    </submittedName>
</protein>
<dbReference type="SUPFAM" id="SSF48056">
    <property type="entry name" value="Di-copper centre-containing domain"/>
    <property type="match status" value="1"/>
</dbReference>
<dbReference type="AlphaFoldDB" id="A0A4Z0ZC48"/>
<dbReference type="PANTHER" id="PTHR11474:SF131">
    <property type="entry name" value="TYROSINASE COPPER-BINDING DOMAIN-CONTAINING PROTEIN"/>
    <property type="match status" value="1"/>
</dbReference>
<name>A0A4Z0ZC48_9PEZI</name>
<dbReference type="InterPro" id="IPR041640">
    <property type="entry name" value="Tyrosinase_C"/>
</dbReference>
<evidence type="ECO:0000256" key="4">
    <source>
        <dbReference type="ARBA" id="ARBA00023033"/>
    </source>
</evidence>
<evidence type="ECO:0000256" key="1">
    <source>
        <dbReference type="ARBA" id="ARBA00001973"/>
    </source>
</evidence>
<dbReference type="InterPro" id="IPR002227">
    <property type="entry name" value="Tyrosinase_Cu-bd"/>
</dbReference>
<feature type="domain" description="Tyrosinase copper-binding" evidence="5">
    <location>
        <begin position="80"/>
        <end position="205"/>
    </location>
</feature>
<gene>
    <name evidence="7" type="ORF">E0Z10_g2493</name>
</gene>
<evidence type="ECO:0000259" key="6">
    <source>
        <dbReference type="Pfam" id="PF18132"/>
    </source>
</evidence>
<evidence type="ECO:0000256" key="3">
    <source>
        <dbReference type="ARBA" id="ARBA00023002"/>
    </source>
</evidence>
<dbReference type="Proteomes" id="UP000297716">
    <property type="component" value="Unassembled WGS sequence"/>
</dbReference>
<dbReference type="STRING" id="37992.A0A4Z0ZC48"/>
<comment type="cofactor">
    <cofactor evidence="1">
        <name>Cu(2+)</name>
        <dbReference type="ChEBI" id="CHEBI:29036"/>
    </cofactor>
</comment>
<organism evidence="7 8">
    <name type="scientific">Xylaria hypoxylon</name>
    <dbReference type="NCBI Taxonomy" id="37992"/>
    <lineage>
        <taxon>Eukaryota</taxon>
        <taxon>Fungi</taxon>
        <taxon>Dikarya</taxon>
        <taxon>Ascomycota</taxon>
        <taxon>Pezizomycotina</taxon>
        <taxon>Sordariomycetes</taxon>
        <taxon>Xylariomycetidae</taxon>
        <taxon>Xylariales</taxon>
        <taxon>Xylariaceae</taxon>
        <taxon>Xylaria</taxon>
    </lineage>
</organism>
<keyword evidence="8" id="KW-1185">Reference proteome</keyword>
<dbReference type="PANTHER" id="PTHR11474">
    <property type="entry name" value="TYROSINASE FAMILY MEMBER"/>
    <property type="match status" value="1"/>
</dbReference>
<evidence type="ECO:0000259" key="5">
    <source>
        <dbReference type="Pfam" id="PF00264"/>
    </source>
</evidence>
<feature type="domain" description="Tyrosinase C-terminal" evidence="6">
    <location>
        <begin position="358"/>
        <end position="453"/>
    </location>
</feature>
<evidence type="ECO:0000256" key="2">
    <source>
        <dbReference type="ARBA" id="ARBA00022723"/>
    </source>
</evidence>
<accession>A0A4Z0ZC48</accession>
<dbReference type="Pfam" id="PF00264">
    <property type="entry name" value="Tyrosinase"/>
    <property type="match status" value="1"/>
</dbReference>
<reference evidence="7 8" key="1">
    <citation type="submission" date="2019-03" db="EMBL/GenBank/DDBJ databases">
        <title>Draft genome sequence of Xylaria hypoxylon DSM 108379, a ubiquitous saprotrophic-parasitic fungi on hardwood.</title>
        <authorList>
            <person name="Buettner E."/>
            <person name="Leonhardt S."/>
            <person name="Gebauer A.M."/>
            <person name="Liers C."/>
            <person name="Hofrichter M."/>
            <person name="Kellner H."/>
        </authorList>
    </citation>
    <scope>NUCLEOTIDE SEQUENCE [LARGE SCALE GENOMIC DNA]</scope>
    <source>
        <strain evidence="7 8">DSM 108379</strain>
    </source>
</reference>
<evidence type="ECO:0000313" key="7">
    <source>
        <dbReference type="EMBL" id="TGJ86262.1"/>
    </source>
</evidence>
<dbReference type="OrthoDB" id="6132182at2759"/>
<dbReference type="EMBL" id="SKBN01000030">
    <property type="protein sequence ID" value="TGJ86262.1"/>
    <property type="molecule type" value="Genomic_DNA"/>
</dbReference>
<dbReference type="Pfam" id="PF18132">
    <property type="entry name" value="Tyrosinase_C"/>
    <property type="match status" value="1"/>
</dbReference>
<comment type="caution">
    <text evidence="7">The sequence shown here is derived from an EMBL/GenBank/DDBJ whole genome shotgun (WGS) entry which is preliminary data.</text>
</comment>
<keyword evidence="3" id="KW-0560">Oxidoreductase</keyword>
<proteinExistence type="predicted"/>
<dbReference type="InterPro" id="IPR008922">
    <property type="entry name" value="Di-copper_centre_dom_sf"/>
</dbReference>